<evidence type="ECO:0000313" key="6">
    <source>
        <dbReference type="Proteomes" id="UP001642540"/>
    </source>
</evidence>
<dbReference type="InterPro" id="IPR019734">
    <property type="entry name" value="TPR_rpt"/>
</dbReference>
<keyword evidence="6" id="KW-1185">Reference proteome</keyword>
<dbReference type="SMART" id="SM00028">
    <property type="entry name" value="TPR"/>
    <property type="match status" value="4"/>
</dbReference>
<proteinExistence type="predicted"/>
<dbReference type="PROSITE" id="PS50005">
    <property type="entry name" value="TPR"/>
    <property type="match status" value="1"/>
</dbReference>
<keyword evidence="2 3" id="KW-0802">TPR repeat</keyword>
<reference evidence="5 6" key="1">
    <citation type="submission" date="2024-08" db="EMBL/GenBank/DDBJ databases">
        <authorList>
            <person name="Cucini C."/>
            <person name="Frati F."/>
        </authorList>
    </citation>
    <scope>NUCLEOTIDE SEQUENCE [LARGE SCALE GENOMIC DNA]</scope>
</reference>
<dbReference type="Proteomes" id="UP001642540">
    <property type="component" value="Unassembled WGS sequence"/>
</dbReference>
<dbReference type="SUPFAM" id="SSF48452">
    <property type="entry name" value="TPR-like"/>
    <property type="match status" value="2"/>
</dbReference>
<evidence type="ECO:0000256" key="1">
    <source>
        <dbReference type="ARBA" id="ARBA00022737"/>
    </source>
</evidence>
<feature type="compositionally biased region" description="Polar residues" evidence="4">
    <location>
        <begin position="993"/>
        <end position="1007"/>
    </location>
</feature>
<evidence type="ECO:0000313" key="5">
    <source>
        <dbReference type="EMBL" id="CAL8124827.1"/>
    </source>
</evidence>
<dbReference type="EMBL" id="CAXLJM020000068">
    <property type="protein sequence ID" value="CAL8124827.1"/>
    <property type="molecule type" value="Genomic_DNA"/>
</dbReference>
<dbReference type="PANTHER" id="PTHR44943:SF8">
    <property type="entry name" value="TPR REPEAT-CONTAINING PROTEIN MJ0263"/>
    <property type="match status" value="1"/>
</dbReference>
<feature type="repeat" description="TPR" evidence="3">
    <location>
        <begin position="257"/>
        <end position="290"/>
    </location>
</feature>
<accession>A0ABP1RE50</accession>
<evidence type="ECO:0000256" key="4">
    <source>
        <dbReference type="SAM" id="MobiDB-lite"/>
    </source>
</evidence>
<comment type="caution">
    <text evidence="5">The sequence shown here is derived from an EMBL/GenBank/DDBJ whole genome shotgun (WGS) entry which is preliminary data.</text>
</comment>
<evidence type="ECO:0000256" key="3">
    <source>
        <dbReference type="PROSITE-ProRule" id="PRU00339"/>
    </source>
</evidence>
<dbReference type="PANTHER" id="PTHR44943">
    <property type="entry name" value="CELLULOSE SYNTHASE OPERON PROTEIN C"/>
    <property type="match status" value="1"/>
</dbReference>
<dbReference type="Gene3D" id="1.25.40.10">
    <property type="entry name" value="Tetratricopeptide repeat domain"/>
    <property type="match status" value="3"/>
</dbReference>
<evidence type="ECO:0000256" key="2">
    <source>
        <dbReference type="ARBA" id="ARBA00022803"/>
    </source>
</evidence>
<organism evidence="5 6">
    <name type="scientific">Orchesella dallaii</name>
    <dbReference type="NCBI Taxonomy" id="48710"/>
    <lineage>
        <taxon>Eukaryota</taxon>
        <taxon>Metazoa</taxon>
        <taxon>Ecdysozoa</taxon>
        <taxon>Arthropoda</taxon>
        <taxon>Hexapoda</taxon>
        <taxon>Collembola</taxon>
        <taxon>Entomobryomorpha</taxon>
        <taxon>Entomobryoidea</taxon>
        <taxon>Orchesellidae</taxon>
        <taxon>Orchesellinae</taxon>
        <taxon>Orchesella</taxon>
    </lineage>
</organism>
<name>A0ABP1RE50_9HEXA</name>
<dbReference type="InterPro" id="IPR011990">
    <property type="entry name" value="TPR-like_helical_dom_sf"/>
</dbReference>
<sequence>MNPTTGEEYFYKAQNMLLSSCQFLRKIFMERWKEETGTGWESTEDQGKEVIEGLGPRIARSQSVQHVQKAVIAKGCLDEWDLSTLSLVLQHFGGTKHPHKEENEAVKSLLKIQNALIHQPKKKFSRALYNEKVDVLKKSLKALKIEEKDVKKIIEKAGTTSAITALELANQLFQEAESFLSKKMYDKAIECYGEAIKVPSLLPVHQGVAFEKRADLYLKQAKKVKQPGGSENTGSCQLIDKALEDGTEALEQNELSWKTHYILGQCFMLKSGFDKAIFHYKWALTISPTQQQVKLDLETCKQLAQLAGLEISNSDSIPNSSVDSSSNSEESENDEGTQEKVKETQSWGHTSVQKRVNASVGETNNIIRMFQNKTYFNDTDKTQILNVLYNTITNDVLYMFSWPFPVYVGINKIITQLYNSKCGKRCKPSQEDMKIRLCYIVHVLCGPYTPSEERARLKQAKKGLEMYPDNPDFHNVVATAHGSMKEYDVALHYVEQALVKWPNNLSLLFLKASFLEHSKAETGKVMRAYRHFVNLAPILHPKVCASYYALAKLHIGIANVCRDPDMRDRIRRQVIHLFRIGQGSEICLQRSFRIPEPLHQYAAENPNKQEVEAFMKFKQFEDDDLAKAILPMKMNEWHQEGGVHEEELDGSLSLVLNLWLLDLRAMRGSQTVAEVVRNKMLSCDGLVQALEQEEPFNEIEQYSAVVLMYETVTPDFEIFSLPEKHVAKMKSVVEQQFNKKCGVDKTGREDMRTRFCYVGFNLGVAQMLCNKATVDLSSSGVDLLKQGIEMYPDNLNYYQLLCGTYAYLDEYKEGLICVEKALEKFPRNYGILYLKAVLLQQRQGSETEEKSKEVIAAYKEFLSKAPKDHRKVPHAYYGIGCEYIRELFEGRSEVKKLKGAKMIKRYHNLGMEAEQYLMPSYLRSNFASNKGKEVITFLVHLIDCKILPYSSSASHSESVNGVSSILDKVISLPLTHNLKKLLLCYTASSKPAVSTPESVEQGSSSASVMREGAASESSKAEPNSGTEVMKDPSCPVA</sequence>
<feature type="compositionally biased region" description="Low complexity" evidence="4">
    <location>
        <begin position="314"/>
        <end position="328"/>
    </location>
</feature>
<gene>
    <name evidence="5" type="ORF">ODALV1_LOCUS20778</name>
</gene>
<feature type="region of interest" description="Disordered" evidence="4">
    <location>
        <begin position="314"/>
        <end position="351"/>
    </location>
</feature>
<protein>
    <submittedName>
        <fullName evidence="5">Uncharacterized protein</fullName>
    </submittedName>
</protein>
<feature type="region of interest" description="Disordered" evidence="4">
    <location>
        <begin position="993"/>
        <end position="1037"/>
    </location>
</feature>
<keyword evidence="1" id="KW-0677">Repeat</keyword>
<feature type="compositionally biased region" description="Polar residues" evidence="4">
    <location>
        <begin position="1015"/>
        <end position="1026"/>
    </location>
</feature>
<dbReference type="InterPro" id="IPR051685">
    <property type="entry name" value="Ycf3/AcsC/BcsC/TPR_MFPF"/>
</dbReference>